<evidence type="ECO:0000256" key="1">
    <source>
        <dbReference type="SAM" id="MobiDB-lite"/>
    </source>
</evidence>
<feature type="compositionally biased region" description="Low complexity" evidence="1">
    <location>
        <begin position="557"/>
        <end position="568"/>
    </location>
</feature>
<evidence type="ECO:0000313" key="3">
    <source>
        <dbReference type="Proteomes" id="UP000272942"/>
    </source>
</evidence>
<feature type="region of interest" description="Disordered" evidence="1">
    <location>
        <begin position="215"/>
        <end position="327"/>
    </location>
</feature>
<evidence type="ECO:0000313" key="4">
    <source>
        <dbReference type="WBParaSite" id="ECPE_0000882001-mRNA-1"/>
    </source>
</evidence>
<feature type="compositionally biased region" description="Acidic residues" evidence="1">
    <location>
        <begin position="1"/>
        <end position="10"/>
    </location>
</feature>
<reference evidence="4" key="1">
    <citation type="submission" date="2016-06" db="UniProtKB">
        <authorList>
            <consortium name="WormBaseParasite"/>
        </authorList>
    </citation>
    <scope>IDENTIFICATION</scope>
</reference>
<gene>
    <name evidence="2" type="ORF">ECPE_LOCUS8794</name>
</gene>
<feature type="compositionally biased region" description="Low complexity" evidence="1">
    <location>
        <begin position="286"/>
        <end position="298"/>
    </location>
</feature>
<feature type="compositionally biased region" description="Acidic residues" evidence="1">
    <location>
        <begin position="609"/>
        <end position="620"/>
    </location>
</feature>
<keyword evidence="3" id="KW-1185">Reference proteome</keyword>
<dbReference type="PANTHER" id="PTHR15276:SF0">
    <property type="entry name" value="COILED-COIL DOMAIN-CONTAINING PROTEIN 6"/>
    <property type="match status" value="1"/>
</dbReference>
<evidence type="ECO:0000313" key="2">
    <source>
        <dbReference type="EMBL" id="VDP84204.1"/>
    </source>
</evidence>
<dbReference type="EMBL" id="UZAN01046471">
    <property type="protein sequence ID" value="VDP84204.1"/>
    <property type="molecule type" value="Genomic_DNA"/>
</dbReference>
<reference evidence="2 3" key="2">
    <citation type="submission" date="2018-11" db="EMBL/GenBank/DDBJ databases">
        <authorList>
            <consortium name="Pathogen Informatics"/>
        </authorList>
    </citation>
    <scope>NUCLEOTIDE SEQUENCE [LARGE SCALE GENOMIC DNA]</scope>
    <source>
        <strain evidence="2 3">Egypt</strain>
    </source>
</reference>
<dbReference type="InterPro" id="IPR019152">
    <property type="entry name" value="DUF2046"/>
</dbReference>
<name>A0A183APA9_9TREM</name>
<feature type="compositionally biased region" description="Low complexity" evidence="1">
    <location>
        <begin position="526"/>
        <end position="539"/>
    </location>
</feature>
<feature type="compositionally biased region" description="Low complexity" evidence="1">
    <location>
        <begin position="215"/>
        <end position="228"/>
    </location>
</feature>
<feature type="compositionally biased region" description="Polar residues" evidence="1">
    <location>
        <begin position="309"/>
        <end position="327"/>
    </location>
</feature>
<protein>
    <submittedName>
        <fullName evidence="4">Coiled-coil domain-containing protein 6</fullName>
    </submittedName>
</protein>
<feature type="compositionally biased region" description="Polar residues" evidence="1">
    <location>
        <begin position="571"/>
        <end position="583"/>
    </location>
</feature>
<feature type="compositionally biased region" description="Low complexity" evidence="1">
    <location>
        <begin position="507"/>
        <end position="517"/>
    </location>
</feature>
<dbReference type="OrthoDB" id="78858at2759"/>
<dbReference type="PANTHER" id="PTHR15276">
    <property type="entry name" value="H4 D10S170 PROTEIN-RELATED"/>
    <property type="match status" value="1"/>
</dbReference>
<dbReference type="Pfam" id="PF09755">
    <property type="entry name" value="DUF2046"/>
    <property type="match status" value="2"/>
</dbReference>
<dbReference type="WBParaSite" id="ECPE_0000882001-mRNA-1">
    <property type="protein sequence ID" value="ECPE_0000882001-mRNA-1"/>
    <property type="gene ID" value="ECPE_0000882001"/>
</dbReference>
<organism evidence="4">
    <name type="scientific">Echinostoma caproni</name>
    <dbReference type="NCBI Taxonomy" id="27848"/>
    <lineage>
        <taxon>Eukaryota</taxon>
        <taxon>Metazoa</taxon>
        <taxon>Spiralia</taxon>
        <taxon>Lophotrochozoa</taxon>
        <taxon>Platyhelminthes</taxon>
        <taxon>Trematoda</taxon>
        <taxon>Digenea</taxon>
        <taxon>Plagiorchiida</taxon>
        <taxon>Echinostomata</taxon>
        <taxon>Echinostomatoidea</taxon>
        <taxon>Echinostomatidae</taxon>
        <taxon>Echinostoma</taxon>
    </lineage>
</organism>
<dbReference type="Proteomes" id="UP000272942">
    <property type="component" value="Unassembled WGS sequence"/>
</dbReference>
<feature type="compositionally biased region" description="Low complexity" evidence="1">
    <location>
        <begin position="264"/>
        <end position="275"/>
    </location>
</feature>
<feature type="compositionally biased region" description="Low complexity" evidence="1">
    <location>
        <begin position="237"/>
        <end position="256"/>
    </location>
</feature>
<proteinExistence type="predicted"/>
<sequence length="635" mass="68925">MMDSTSEVESDASSADGVATNEQLKRRVQSLQQENRVLKTEVDTLKLKIRGLNEMNQQLRQNSVNIQAKAEQEEEYISNTLLKKITELKKEKESLALNYEQEEECLTNELNRKFTQLRQEKVALEQTLAREQEDQVTKLKMRIEKLETDMNNKQNCLDKLRREKIELENALEQEQEALVNRLWKKMEKLEHEKRTLQEKLESLGALLSASSSNQSLASVPPLSTSGNGSTQGGAGGLLSQTAPQRPISSGPGSLRGSLRHHPPHGSSVSSGVNPGLINPGSTSAASGLQSQSPGQSPGRPLPPPLSVSITSSGDPRSGSHLQHGQLNQSASLSGELLMVKTPDATNIAPPQSPMDVDFADSGAGATCGSLNQPHSQNHKPLSTPMAVTKTEAPNSAVSGNGAPNWDSHITAVYVNRLRDEVCHLRQLLAMHEAENASKMPMYESEERSAIEENRRLRKMLQMEKERREALSRQLSESESSLEMEDERRSHGHTPRSAGSGGRCSCCSPSSSPGKPCAIHQVPLPNSPATPTTSSSGAPAFVKPANRVSLSGMPDRASSSSHPNDPSYSVKRLSSASYSSSNEQLLFGDMDTHSSLHDGGGSVGRRNVNVDDDDDDDEDDDARCATPPVCQPDSTK</sequence>
<feature type="region of interest" description="Disordered" evidence="1">
    <location>
        <begin position="463"/>
        <end position="635"/>
    </location>
</feature>
<feature type="region of interest" description="Disordered" evidence="1">
    <location>
        <begin position="1"/>
        <end position="24"/>
    </location>
</feature>
<accession>A0A183APA9</accession>
<dbReference type="AlphaFoldDB" id="A0A183APA9"/>